<dbReference type="InterPro" id="IPR005024">
    <property type="entry name" value="Snf7_fam"/>
</dbReference>
<evidence type="ECO:0000256" key="2">
    <source>
        <dbReference type="SAM" id="Coils"/>
    </source>
</evidence>
<accession>A0A4U5PF47</accession>
<dbReference type="Proteomes" id="UP000298663">
    <property type="component" value="Unassembled WGS sequence"/>
</dbReference>
<dbReference type="GO" id="GO:0007034">
    <property type="term" value="P:vacuolar transport"/>
    <property type="evidence" value="ECO:0007669"/>
    <property type="project" value="InterPro"/>
</dbReference>
<dbReference type="STRING" id="34508.A0A4U5PF47"/>
<reference evidence="4 5" key="1">
    <citation type="journal article" date="2015" name="Genome Biol.">
        <title>Comparative genomics of Steinernema reveals deeply conserved gene regulatory networks.</title>
        <authorList>
            <person name="Dillman A.R."/>
            <person name="Macchietto M."/>
            <person name="Porter C.F."/>
            <person name="Rogers A."/>
            <person name="Williams B."/>
            <person name="Antoshechkin I."/>
            <person name="Lee M.M."/>
            <person name="Goodwin Z."/>
            <person name="Lu X."/>
            <person name="Lewis E.E."/>
            <person name="Goodrich-Blair H."/>
            <person name="Stock S.P."/>
            <person name="Adams B.J."/>
            <person name="Sternberg P.W."/>
            <person name="Mortazavi A."/>
        </authorList>
    </citation>
    <scope>NUCLEOTIDE SEQUENCE [LARGE SCALE GENOMIC DNA]</scope>
    <source>
        <strain evidence="4 5">ALL</strain>
    </source>
</reference>
<dbReference type="Pfam" id="PF03357">
    <property type="entry name" value="Snf7"/>
    <property type="match status" value="1"/>
</dbReference>
<name>A0A4U5PF47_STECR</name>
<dbReference type="AlphaFoldDB" id="A0A4U5PF47"/>
<evidence type="ECO:0000256" key="1">
    <source>
        <dbReference type="ARBA" id="ARBA00006190"/>
    </source>
</evidence>
<evidence type="ECO:0000256" key="3">
    <source>
        <dbReference type="SAM" id="MobiDB-lite"/>
    </source>
</evidence>
<keyword evidence="5" id="KW-1185">Reference proteome</keyword>
<dbReference type="OrthoDB" id="5594417at2759"/>
<organism evidence="4 5">
    <name type="scientific">Steinernema carpocapsae</name>
    <name type="common">Entomopathogenic nematode</name>
    <dbReference type="NCBI Taxonomy" id="34508"/>
    <lineage>
        <taxon>Eukaryota</taxon>
        <taxon>Metazoa</taxon>
        <taxon>Ecdysozoa</taxon>
        <taxon>Nematoda</taxon>
        <taxon>Chromadorea</taxon>
        <taxon>Rhabditida</taxon>
        <taxon>Tylenchina</taxon>
        <taxon>Panagrolaimomorpha</taxon>
        <taxon>Strongyloidoidea</taxon>
        <taxon>Steinernematidae</taxon>
        <taxon>Steinernema</taxon>
    </lineage>
</organism>
<comment type="similarity">
    <text evidence="1">Belongs to the SNF7 family.</text>
</comment>
<dbReference type="EMBL" id="AZBU02000002">
    <property type="protein sequence ID" value="TKR95157.1"/>
    <property type="molecule type" value="Genomic_DNA"/>
</dbReference>
<sequence>MAGWFKKPDPKELMRENERNLRNRELDADRRQLERKEKELELEIKKLAKSGNREACATLAKQLVQLRKQKTKTLGMGAKITAVGAQNRHMYSMGKMSEAVATSTKTMKTMQKQMPLEKLAKDMREFPDRPREDGHDGRDRQRHDGFDFGRKRRRGRTGRHRQPGVGRDRDRPQRAAFPRPQGFWRHRRILEGRLLGSRPRADAGQPPRISTL</sequence>
<comment type="caution">
    <text evidence="4">The sequence shown here is derived from an EMBL/GenBank/DDBJ whole genome shotgun (WGS) entry which is preliminary data.</text>
</comment>
<keyword evidence="2" id="KW-0175">Coiled coil</keyword>
<dbReference type="PANTHER" id="PTHR10476">
    <property type="entry name" value="CHARGED MULTIVESICULAR BODY PROTEIN"/>
    <property type="match status" value="1"/>
</dbReference>
<gene>
    <name evidence="4" type="ORF">L596_009361</name>
</gene>
<feature type="region of interest" description="Disordered" evidence="3">
    <location>
        <begin position="115"/>
        <end position="212"/>
    </location>
</feature>
<evidence type="ECO:0000313" key="4">
    <source>
        <dbReference type="EMBL" id="TKR95157.1"/>
    </source>
</evidence>
<protein>
    <submittedName>
        <fullName evidence="4">Uncharacterized protein</fullName>
    </submittedName>
</protein>
<evidence type="ECO:0000313" key="5">
    <source>
        <dbReference type="Proteomes" id="UP000298663"/>
    </source>
</evidence>
<feature type="coiled-coil region" evidence="2">
    <location>
        <begin position="19"/>
        <end position="53"/>
    </location>
</feature>
<reference evidence="4 5" key="2">
    <citation type="journal article" date="2019" name="G3 (Bethesda)">
        <title>Hybrid Assembly of the Genome of the Entomopathogenic Nematode Steinernema carpocapsae Identifies the X-Chromosome.</title>
        <authorList>
            <person name="Serra L."/>
            <person name="Macchietto M."/>
            <person name="Macias-Munoz A."/>
            <person name="McGill C.J."/>
            <person name="Rodriguez I.M."/>
            <person name="Rodriguez B."/>
            <person name="Murad R."/>
            <person name="Mortazavi A."/>
        </authorList>
    </citation>
    <scope>NUCLEOTIDE SEQUENCE [LARGE SCALE GENOMIC DNA]</scope>
    <source>
        <strain evidence="4 5">ALL</strain>
    </source>
</reference>
<feature type="compositionally biased region" description="Basic and acidic residues" evidence="3">
    <location>
        <begin position="118"/>
        <end position="149"/>
    </location>
</feature>
<feature type="compositionally biased region" description="Basic residues" evidence="3">
    <location>
        <begin position="150"/>
        <end position="162"/>
    </location>
</feature>
<proteinExistence type="inferred from homology"/>
<dbReference type="Gene3D" id="6.10.140.1230">
    <property type="match status" value="1"/>
</dbReference>